<feature type="region of interest" description="Disordered" evidence="1">
    <location>
        <begin position="35"/>
        <end position="64"/>
    </location>
</feature>
<dbReference type="Proteomes" id="UP000077315">
    <property type="component" value="Unassembled WGS sequence"/>
</dbReference>
<evidence type="ECO:0000256" key="1">
    <source>
        <dbReference type="SAM" id="MobiDB-lite"/>
    </source>
</evidence>
<dbReference type="EMBL" id="KV440975">
    <property type="protein sequence ID" value="OAD76583.1"/>
    <property type="molecule type" value="Genomic_DNA"/>
</dbReference>
<proteinExistence type="predicted"/>
<organism evidence="2 3">
    <name type="scientific">Phycomyces blakesleeanus (strain ATCC 8743b / DSM 1359 / FGSC 10004 / NBRC 33097 / NRRL 1555)</name>
    <dbReference type="NCBI Taxonomy" id="763407"/>
    <lineage>
        <taxon>Eukaryota</taxon>
        <taxon>Fungi</taxon>
        <taxon>Fungi incertae sedis</taxon>
        <taxon>Mucoromycota</taxon>
        <taxon>Mucoromycotina</taxon>
        <taxon>Mucoromycetes</taxon>
        <taxon>Mucorales</taxon>
        <taxon>Phycomycetaceae</taxon>
        <taxon>Phycomyces</taxon>
    </lineage>
</organism>
<evidence type="ECO:0000313" key="2">
    <source>
        <dbReference type="EMBL" id="OAD76583.1"/>
    </source>
</evidence>
<evidence type="ECO:0000313" key="3">
    <source>
        <dbReference type="Proteomes" id="UP000077315"/>
    </source>
</evidence>
<dbReference type="RefSeq" id="XP_018294623.1">
    <property type="nucleotide sequence ID" value="XM_018435163.1"/>
</dbReference>
<dbReference type="InParanoid" id="A0A162UNG3"/>
<protein>
    <submittedName>
        <fullName evidence="2">Uncharacterized protein</fullName>
    </submittedName>
</protein>
<accession>A0A162UNG3</accession>
<feature type="compositionally biased region" description="Polar residues" evidence="1">
    <location>
        <begin position="52"/>
        <end position="63"/>
    </location>
</feature>
<dbReference type="GeneID" id="28996069"/>
<dbReference type="AlphaFoldDB" id="A0A162UNG3"/>
<dbReference type="VEuPathDB" id="FungiDB:PHYBLDRAFT_165111"/>
<sequence>MRSTHGHHCISCDYIGNLSLTVSLSSQMCAPNVVNRGGGNRNLKRGGNGTRKPSTSEQPTNVKNRPGLRRLLQHQPPYWKLARAKKDKMLERVYHGKIDRTARMAKVGEKAIADISYVMIPLRFQRGIENGEREAQMACTGRVRAVGGENRNEEGRFGRKRKYQPALGFQESQIILASWLTVKFSHWATRTEGKVCSPDEVLT</sequence>
<keyword evidence="3" id="KW-1185">Reference proteome</keyword>
<gene>
    <name evidence="2" type="ORF">PHYBLDRAFT_165111</name>
</gene>
<reference evidence="3" key="1">
    <citation type="submission" date="2015-06" db="EMBL/GenBank/DDBJ databases">
        <title>Expansion of signal transduction pathways in fungi by whole-genome duplication.</title>
        <authorList>
            <consortium name="DOE Joint Genome Institute"/>
            <person name="Corrochano L.M."/>
            <person name="Kuo A."/>
            <person name="Marcet-Houben M."/>
            <person name="Polaino S."/>
            <person name="Salamov A."/>
            <person name="Villalobos J.M."/>
            <person name="Alvarez M.I."/>
            <person name="Avalos J."/>
            <person name="Benito E.P."/>
            <person name="Benoit I."/>
            <person name="Burger G."/>
            <person name="Camino L.P."/>
            <person name="Canovas D."/>
            <person name="Cerda-Olmedo E."/>
            <person name="Cheng J.-F."/>
            <person name="Dominguez A."/>
            <person name="Elias M."/>
            <person name="Eslava A.P."/>
            <person name="Glaser F."/>
            <person name="Grimwood J."/>
            <person name="Gutierrez G."/>
            <person name="Heitman J."/>
            <person name="Henrissat B."/>
            <person name="Iturriaga E.A."/>
            <person name="Lang B.F."/>
            <person name="Lavin J.L."/>
            <person name="Lee S."/>
            <person name="Li W."/>
            <person name="Lindquist E."/>
            <person name="Lopez-Garcia S."/>
            <person name="Luque E.M."/>
            <person name="Marcos A.T."/>
            <person name="Martin J."/>
            <person name="McCluskey K."/>
            <person name="Medina H.R."/>
            <person name="Miralles-Duran A."/>
            <person name="Miyazaki A."/>
            <person name="Munoz-Torres E."/>
            <person name="Oguiza J.A."/>
            <person name="Ohm R."/>
            <person name="Olmedo M."/>
            <person name="Orejas M."/>
            <person name="Ortiz-Castellanos L."/>
            <person name="Pisabarro A.G."/>
            <person name="Rodriguez-Romero J."/>
            <person name="Ruiz-Herrera J."/>
            <person name="Ruiz-Vazquez R."/>
            <person name="Sanz C."/>
            <person name="Schackwitz W."/>
            <person name="Schmutz J."/>
            <person name="Shahriari M."/>
            <person name="Shelest E."/>
            <person name="Silva-Franco F."/>
            <person name="Soanes D."/>
            <person name="Syed K."/>
            <person name="Tagua V.G."/>
            <person name="Talbot N.J."/>
            <person name="Thon M."/>
            <person name="De vries R.P."/>
            <person name="Wiebenga A."/>
            <person name="Yadav J.S."/>
            <person name="Braun E.L."/>
            <person name="Baker S."/>
            <person name="Garre V."/>
            <person name="Horwitz B."/>
            <person name="Torres-Martinez S."/>
            <person name="Idnurm A."/>
            <person name="Herrera-Estrella A."/>
            <person name="Gabaldon T."/>
            <person name="Grigoriev I.V."/>
        </authorList>
    </citation>
    <scope>NUCLEOTIDE SEQUENCE [LARGE SCALE GENOMIC DNA]</scope>
    <source>
        <strain evidence="3">NRRL 1555(-)</strain>
    </source>
</reference>
<name>A0A162UNG3_PHYB8</name>